<name>D8VN78_9ZZZZ</name>
<evidence type="ECO:0000313" key="2">
    <source>
        <dbReference type="EMBL" id="ACY24863.1"/>
    </source>
</evidence>
<dbReference type="SUPFAM" id="SSF101874">
    <property type="entry name" value="YceI-like"/>
    <property type="match status" value="1"/>
</dbReference>
<reference evidence="2" key="1">
    <citation type="submission" date="2009-09" db="EMBL/GenBank/DDBJ databases">
        <authorList>
            <person name="Beloqi A."/>
            <person name="Nechitaylo T.Y."/>
            <person name="Lopez-Cortes N."/>
            <person name="Vietes M."/>
            <person name="Polaina J."/>
            <person name="Strittmatter A."/>
            <person name="Reva O."/>
            <person name="Waliczek A."/>
            <person name="Golyshina O.V."/>
            <person name="Ferrer M."/>
            <person name="Golyshin P.N."/>
        </authorList>
    </citation>
    <scope>NUCLEOTIDE SEQUENCE</scope>
</reference>
<dbReference type="Pfam" id="PF00553">
    <property type="entry name" value="CBM_2"/>
    <property type="match status" value="1"/>
</dbReference>
<reference evidence="2" key="2">
    <citation type="journal article" date="2010" name="Appl. Environ. Microbiol.">
        <title>Diversity of glycosyl hydrolases from cellulose-depleting communities enriched from casts of two earthworm species.</title>
        <authorList>
            <person name="Beloqui A."/>
            <person name="Nechitaylo T.Y."/>
            <person name="Lopez-Cortes N."/>
            <person name="Ghazi A."/>
            <person name="Guazzaroni M.E."/>
            <person name="Polaina J."/>
            <person name="Strittmatter A.W."/>
            <person name="Reva O."/>
            <person name="Waliczek A."/>
            <person name="Yakimov M.M."/>
            <person name="Golyshina O.V."/>
            <person name="Ferrer M."/>
            <person name="Golyshin P.N."/>
        </authorList>
    </citation>
    <scope>NUCLEOTIDE SEQUENCE</scope>
</reference>
<dbReference type="EMBL" id="GQ996414">
    <property type="protein sequence ID" value="ACY24863.1"/>
    <property type="molecule type" value="Genomic_DNA"/>
</dbReference>
<dbReference type="PANTHER" id="PTHR34406:SF1">
    <property type="entry name" value="PROTEIN YCEI"/>
    <property type="match status" value="1"/>
</dbReference>
<sequence>MSSFTASAINPGPAGVLRRAICVLGVSLAVSTLSTQVYAGCQYVVTNQWNNGFSATIKITNSNASAINGWNINWQYTGDNRITSSYNTTLTGANPYSATNLSWNGSIQPNQTVEFGIQGNKGAAAAEVPIINGAACGTTVTSSRASSSVASSTPNGAGCNSSALFCLDFEDITPGSIPAGFTKEGTGIDVVQGQEARSGNRSVKFTSTNYANSGYFKKASVSGKHWGRLYYKMKTPVPNINTWLHGTFVAARSGSAEFRFVDTVQEASGKHQYLYNVEPGDISLQGAYAYQFDNAWVCTEWYVDNQTQTYRFFRNGEELAFSRNGATTNATNLPGFAPVPTTLDWLGFGFRSYQQSGGVEGWLDDVAVSTERIGCNTASSSSVTSSSVTSSISSTSSSVIIPVSSMASSSAVSSSVVSSSSIAPSSSSNSSSSAINAATWNLDSTASYLNFVTTKNTHNVEVHNFTRISGAISATGVATLAIDLSSVNTNIALRDERMRDLLFQIASFPTATVTLNLPSGLLANLAIGDTSESRFTASLDLHGVISPVATKVSVQRLSATRILVQNLSPIVVNAPDYALTAGVEALRAAVGIASISTAVPVDFTLIYDAR</sequence>
<dbReference type="Gene3D" id="2.60.40.290">
    <property type="match status" value="1"/>
</dbReference>
<accession>D8VN78</accession>
<protein>
    <submittedName>
        <fullName evidence="2">Cbp2E carbohydrate binding protein</fullName>
    </submittedName>
</protein>
<dbReference type="PROSITE" id="PS51173">
    <property type="entry name" value="CBM2"/>
    <property type="match status" value="1"/>
</dbReference>
<dbReference type="GO" id="GO:0004553">
    <property type="term" value="F:hydrolase activity, hydrolyzing O-glycosyl compounds"/>
    <property type="evidence" value="ECO:0007669"/>
    <property type="project" value="InterPro"/>
</dbReference>
<dbReference type="InterPro" id="IPR007372">
    <property type="entry name" value="Lipid/polyisoprenoid-bd_YceI"/>
</dbReference>
<dbReference type="SMART" id="SM00637">
    <property type="entry name" value="CBD_II"/>
    <property type="match status" value="1"/>
</dbReference>
<dbReference type="GO" id="GO:0005975">
    <property type="term" value="P:carbohydrate metabolic process"/>
    <property type="evidence" value="ECO:0007669"/>
    <property type="project" value="InterPro"/>
</dbReference>
<dbReference type="Gene3D" id="2.40.128.110">
    <property type="entry name" value="Lipid/polyisoprenoid-binding, YceI-like"/>
    <property type="match status" value="1"/>
</dbReference>
<dbReference type="SMART" id="SM00867">
    <property type="entry name" value="YceI"/>
    <property type="match status" value="1"/>
</dbReference>
<dbReference type="CAZy" id="CBM2">
    <property type="family name" value="Carbohydrate-Binding Module Family 2"/>
</dbReference>
<dbReference type="InterPro" id="IPR001919">
    <property type="entry name" value="CBD2"/>
</dbReference>
<dbReference type="Pfam" id="PF04264">
    <property type="entry name" value="YceI"/>
    <property type="match status" value="1"/>
</dbReference>
<dbReference type="InterPro" id="IPR008965">
    <property type="entry name" value="CBM2/CBM3_carb-bd_dom_sf"/>
</dbReference>
<dbReference type="InterPro" id="IPR036761">
    <property type="entry name" value="TTHA0802/YceI-like_sf"/>
</dbReference>
<proteinExistence type="predicted"/>
<dbReference type="GO" id="GO:0030247">
    <property type="term" value="F:polysaccharide binding"/>
    <property type="evidence" value="ECO:0007669"/>
    <property type="project" value="InterPro"/>
</dbReference>
<dbReference type="SUPFAM" id="SSF49384">
    <property type="entry name" value="Carbohydrate-binding domain"/>
    <property type="match status" value="1"/>
</dbReference>
<dbReference type="PANTHER" id="PTHR34406">
    <property type="entry name" value="PROTEIN YCEI"/>
    <property type="match status" value="1"/>
</dbReference>
<dbReference type="InterPro" id="IPR012291">
    <property type="entry name" value="CBM2_carb-bd_dom_sf"/>
</dbReference>
<evidence type="ECO:0000259" key="1">
    <source>
        <dbReference type="PROSITE" id="PS51173"/>
    </source>
</evidence>
<organism evidence="2">
    <name type="scientific">uncultured organism</name>
    <dbReference type="NCBI Taxonomy" id="155900"/>
    <lineage>
        <taxon>unclassified sequences</taxon>
        <taxon>environmental samples</taxon>
    </lineage>
</organism>
<dbReference type="Gene3D" id="2.60.120.200">
    <property type="match status" value="1"/>
</dbReference>
<dbReference type="AlphaFoldDB" id="D8VN78"/>
<feature type="domain" description="CBM2" evidence="1">
    <location>
        <begin position="34"/>
        <end position="139"/>
    </location>
</feature>